<evidence type="ECO:0000313" key="3">
    <source>
        <dbReference type="RefSeq" id="XP_022369375.1"/>
    </source>
</evidence>
<accession>A0A2Y9KJ96</accession>
<dbReference type="Proteomes" id="UP000248482">
    <property type="component" value="Unplaced"/>
</dbReference>
<feature type="region of interest" description="Disordered" evidence="1">
    <location>
        <begin position="1"/>
        <end position="22"/>
    </location>
</feature>
<organism evidence="2 3">
    <name type="scientific">Enhydra lutris kenyoni</name>
    <name type="common">northern sea otter</name>
    <dbReference type="NCBI Taxonomy" id="391180"/>
    <lineage>
        <taxon>Eukaryota</taxon>
        <taxon>Metazoa</taxon>
        <taxon>Chordata</taxon>
        <taxon>Craniata</taxon>
        <taxon>Vertebrata</taxon>
        <taxon>Euteleostomi</taxon>
        <taxon>Mammalia</taxon>
        <taxon>Eutheria</taxon>
        <taxon>Laurasiatheria</taxon>
        <taxon>Carnivora</taxon>
        <taxon>Caniformia</taxon>
        <taxon>Musteloidea</taxon>
        <taxon>Mustelidae</taxon>
        <taxon>Lutrinae</taxon>
        <taxon>Enhydra</taxon>
    </lineage>
</organism>
<keyword evidence="2" id="KW-1185">Reference proteome</keyword>
<dbReference type="KEGG" id="elk:111154211"/>
<evidence type="ECO:0000313" key="4">
    <source>
        <dbReference type="RefSeq" id="XP_022369376.1"/>
    </source>
</evidence>
<proteinExistence type="predicted"/>
<name>A0A2Y9KJ96_ENHLU</name>
<gene>
    <name evidence="3 4" type="primary">LOC111154211</name>
</gene>
<feature type="compositionally biased region" description="Low complexity" evidence="1">
    <location>
        <begin position="262"/>
        <end position="281"/>
    </location>
</feature>
<feature type="region of interest" description="Disordered" evidence="1">
    <location>
        <begin position="262"/>
        <end position="324"/>
    </location>
</feature>
<dbReference type="RefSeq" id="XP_022369376.1">
    <property type="nucleotide sequence ID" value="XM_022513668.1"/>
</dbReference>
<dbReference type="RefSeq" id="XP_022369375.1">
    <property type="nucleotide sequence ID" value="XM_022513667.1"/>
</dbReference>
<evidence type="ECO:0000256" key="1">
    <source>
        <dbReference type="SAM" id="MobiDB-lite"/>
    </source>
</evidence>
<evidence type="ECO:0000313" key="2">
    <source>
        <dbReference type="Proteomes" id="UP000248482"/>
    </source>
</evidence>
<reference evidence="3 4" key="1">
    <citation type="submission" date="2025-04" db="UniProtKB">
        <authorList>
            <consortium name="RefSeq"/>
        </authorList>
    </citation>
    <scope>IDENTIFICATION</scope>
    <source>
        <tissue evidence="3 4">Blood</tissue>
    </source>
</reference>
<dbReference type="GeneID" id="111154211"/>
<sequence length="324" mass="34099">MEEPGASPVFTPVEQSVGNPEAWEPRPAWERWLAARRCGGEGSCVPSHLALQLGRDGPGRATPSGTAAIGVKALPETLLASLAPGRHTEHERGRTATFAETVVLGEVSLHRSTVTLKEKAKGGCKAPIPETGEARVVCWGGRGPWAHAVPSSHPHLSPAARELGTRPWKGSCPEDKKRQRRGPWHPRTPSTQGCEGADWPDRPGQPTGPPVTELTHEQSGTSTQEGRPPPRSSGGTSAPRFATVRGRYTWNNAVSSLMQGGARRGIPARGPPAGAESSSSSTLTGHLQPRSRPEGRVLRGWGPTGEVPVPVPSPPGLILLPGGT</sequence>
<dbReference type="AlphaFoldDB" id="A0A2Y9KJ96"/>
<feature type="region of interest" description="Disordered" evidence="1">
    <location>
        <begin position="149"/>
        <end position="243"/>
    </location>
</feature>
<protein>
    <submittedName>
        <fullName evidence="3 4">Uncharacterized protein LOC111154211</fullName>
    </submittedName>
</protein>